<sequence>MCHQARNLKYRGLVRPRGIVCHILRFVLDRCGYACCCLLRVEGLSPCTVVPITGAMLTLGTSFDARHTDAG</sequence>
<reference evidence="2 4" key="2">
    <citation type="submission" date="2016-10" db="EMBL/GenBank/DDBJ databases">
        <authorList>
            <person name="Varghese N."/>
            <person name="Submissions S."/>
        </authorList>
    </citation>
    <scope>NUCLEOTIDE SEQUENCE [LARGE SCALE GENOMIC DNA]</scope>
    <source>
        <strain evidence="2 4">CGMCC 1.7071</strain>
    </source>
</reference>
<accession>A0A1H8RH37</accession>
<dbReference type="EMBL" id="FOCV01000021">
    <property type="protein sequence ID" value="SEO65577.1"/>
    <property type="molecule type" value="Genomic_DNA"/>
</dbReference>
<name>A0A1H8RH37_9HYPH</name>
<dbReference type="AlphaFoldDB" id="A0A1H8RH37"/>
<evidence type="ECO:0000313" key="1">
    <source>
        <dbReference type="EMBL" id="SEI06932.1"/>
    </source>
</evidence>
<dbReference type="Proteomes" id="UP000183063">
    <property type="component" value="Unassembled WGS sequence"/>
</dbReference>
<keyword evidence="4" id="KW-1185">Reference proteome</keyword>
<dbReference type="Proteomes" id="UP000198939">
    <property type="component" value="Unassembled WGS sequence"/>
</dbReference>
<reference evidence="3" key="3">
    <citation type="submission" date="2016-10" db="EMBL/GenBank/DDBJ databases">
        <authorList>
            <person name="Wibberg D."/>
        </authorList>
    </citation>
    <scope>NUCLEOTIDE SEQUENCE [LARGE SCALE GENOMIC DNA]</scope>
</reference>
<gene>
    <name evidence="1" type="ORF">RTCCBAU85039_4181</name>
    <name evidence="2" type="ORF">SAMN05216228_1021104</name>
</gene>
<dbReference type="EMBL" id="FNXB01000024">
    <property type="protein sequence ID" value="SEI06932.1"/>
    <property type="molecule type" value="Genomic_DNA"/>
</dbReference>
<evidence type="ECO:0000313" key="3">
    <source>
        <dbReference type="Proteomes" id="UP000183063"/>
    </source>
</evidence>
<proteinExistence type="predicted"/>
<evidence type="ECO:0000313" key="4">
    <source>
        <dbReference type="Proteomes" id="UP000198939"/>
    </source>
</evidence>
<reference evidence="1" key="1">
    <citation type="submission" date="2016-10" db="EMBL/GenBank/DDBJ databases">
        <authorList>
            <person name="de Groot N.N."/>
        </authorList>
    </citation>
    <scope>NUCLEOTIDE SEQUENCE [LARGE SCALE GENOMIC DNA]</scope>
    <source>
        <strain evidence="1">CCBAU85039</strain>
    </source>
</reference>
<protein>
    <submittedName>
        <fullName evidence="1">Uncharacterized protein</fullName>
    </submittedName>
</protein>
<evidence type="ECO:0000313" key="2">
    <source>
        <dbReference type="EMBL" id="SEO65577.1"/>
    </source>
</evidence>
<organism evidence="1 3">
    <name type="scientific">Rhizobium tibeticum</name>
    <dbReference type="NCBI Taxonomy" id="501024"/>
    <lineage>
        <taxon>Bacteria</taxon>
        <taxon>Pseudomonadati</taxon>
        <taxon>Pseudomonadota</taxon>
        <taxon>Alphaproteobacteria</taxon>
        <taxon>Hyphomicrobiales</taxon>
        <taxon>Rhizobiaceae</taxon>
        <taxon>Rhizobium/Agrobacterium group</taxon>
        <taxon>Rhizobium</taxon>
    </lineage>
</organism>